<evidence type="ECO:0000256" key="1">
    <source>
        <dbReference type="SAM" id="MobiDB-lite"/>
    </source>
</evidence>
<dbReference type="Proteomes" id="UP001326199">
    <property type="component" value="Unassembled WGS sequence"/>
</dbReference>
<dbReference type="RefSeq" id="XP_062768489.1">
    <property type="nucleotide sequence ID" value="XM_062905568.1"/>
</dbReference>
<protein>
    <submittedName>
        <fullName evidence="2">Uncharacterized protein</fullName>
    </submittedName>
</protein>
<accession>A0ABR0HPL5</accession>
<sequence length="59" mass="6758">MPLYGFTKTKTTLRQGGKPDSLRNYWLSLRIHPVKRVYNGSSNTPPHPVSHHNSLMLNL</sequence>
<evidence type="ECO:0000313" key="2">
    <source>
        <dbReference type="EMBL" id="KAK4669819.1"/>
    </source>
</evidence>
<dbReference type="GeneID" id="87925565"/>
<dbReference type="EMBL" id="JAFFHB010000002">
    <property type="protein sequence ID" value="KAK4669819.1"/>
    <property type="molecule type" value="Genomic_DNA"/>
</dbReference>
<gene>
    <name evidence="2" type="ORF">QC763_0036430</name>
</gene>
<reference evidence="2 3" key="1">
    <citation type="journal article" date="2023" name="bioRxiv">
        <title>High-quality genome assemblies of four members of thePodospora anserinaspecies complex.</title>
        <authorList>
            <person name="Ament-Velasquez S.L."/>
            <person name="Vogan A.A."/>
            <person name="Wallerman O."/>
            <person name="Hartmann F."/>
            <person name="Gautier V."/>
            <person name="Silar P."/>
            <person name="Giraud T."/>
            <person name="Johannesson H."/>
        </authorList>
    </citation>
    <scope>NUCLEOTIDE SEQUENCE [LARGE SCALE GENOMIC DNA]</scope>
    <source>
        <strain evidence="2 3">CBS 411.78</strain>
    </source>
</reference>
<organism evidence="2 3">
    <name type="scientific">Podospora pseudopauciseta</name>
    <dbReference type="NCBI Taxonomy" id="2093780"/>
    <lineage>
        <taxon>Eukaryota</taxon>
        <taxon>Fungi</taxon>
        <taxon>Dikarya</taxon>
        <taxon>Ascomycota</taxon>
        <taxon>Pezizomycotina</taxon>
        <taxon>Sordariomycetes</taxon>
        <taxon>Sordariomycetidae</taxon>
        <taxon>Sordariales</taxon>
        <taxon>Podosporaceae</taxon>
        <taxon>Podospora</taxon>
    </lineage>
</organism>
<name>A0ABR0HPL5_9PEZI</name>
<evidence type="ECO:0000313" key="3">
    <source>
        <dbReference type="Proteomes" id="UP001326199"/>
    </source>
</evidence>
<proteinExistence type="predicted"/>
<feature type="region of interest" description="Disordered" evidence="1">
    <location>
        <begin position="38"/>
        <end position="59"/>
    </location>
</feature>
<comment type="caution">
    <text evidence="2">The sequence shown here is derived from an EMBL/GenBank/DDBJ whole genome shotgun (WGS) entry which is preliminary data.</text>
</comment>
<keyword evidence="3" id="KW-1185">Reference proteome</keyword>